<dbReference type="SUPFAM" id="SSF56801">
    <property type="entry name" value="Acetyl-CoA synthetase-like"/>
    <property type="match status" value="1"/>
</dbReference>
<sequence length="231" mass="23676">MPGIATLLDRWTNEPGQPRLTWYGPGGERVELTGRVLATWVAKAANLLTEEAELEAGASVTLDLPAHWRTAVWALAAWACGACVTQAGSLSAETNGTDVLVTTGTPSDRAADVTIVIALPALAMSVEDVPPGALDGAAELMSQPDVLIQPVPHTDGPAAALLTSEGTRDLLVPTGGGRVMLDVRGADVEQMLIGAMHAWSGGGSVVLVGDPDGDLERIAQQEATGGTAPTT</sequence>
<organism evidence="1 2">
    <name type="scientific">Ruania alkalisoli</name>
    <dbReference type="NCBI Taxonomy" id="2779775"/>
    <lineage>
        <taxon>Bacteria</taxon>
        <taxon>Bacillati</taxon>
        <taxon>Actinomycetota</taxon>
        <taxon>Actinomycetes</taxon>
        <taxon>Micrococcales</taxon>
        <taxon>Ruaniaceae</taxon>
        <taxon>Ruania</taxon>
    </lineage>
</organism>
<dbReference type="Proteomes" id="UP000593758">
    <property type="component" value="Chromosome"/>
</dbReference>
<dbReference type="NCBIfam" id="TIGR03089">
    <property type="entry name" value="TIGR03089 family protein"/>
    <property type="match status" value="1"/>
</dbReference>
<dbReference type="Gene3D" id="3.40.50.12780">
    <property type="entry name" value="N-terminal domain of ligase-like"/>
    <property type="match status" value="1"/>
</dbReference>
<dbReference type="KEGG" id="halt:IM660_13950"/>
<name>A0A7M1SRJ3_9MICO</name>
<keyword evidence="2" id="KW-1185">Reference proteome</keyword>
<accession>A0A7M1SRJ3</accession>
<dbReference type="EMBL" id="CP063169">
    <property type="protein sequence ID" value="QOR69757.1"/>
    <property type="molecule type" value="Genomic_DNA"/>
</dbReference>
<gene>
    <name evidence="1" type="ORF">IM660_13950</name>
</gene>
<evidence type="ECO:0000313" key="2">
    <source>
        <dbReference type="Proteomes" id="UP000593758"/>
    </source>
</evidence>
<protein>
    <submittedName>
        <fullName evidence="1">TIGR03089 family protein</fullName>
    </submittedName>
</protein>
<dbReference type="AlphaFoldDB" id="A0A7M1SRJ3"/>
<evidence type="ECO:0000313" key="1">
    <source>
        <dbReference type="EMBL" id="QOR69757.1"/>
    </source>
</evidence>
<reference evidence="1 2" key="1">
    <citation type="submission" date="2020-10" db="EMBL/GenBank/DDBJ databases">
        <title>Haloactinobacterium sp. RN3S43, a bacterium isolated from saline soil.</title>
        <authorList>
            <person name="Sun J.-Q."/>
        </authorList>
    </citation>
    <scope>NUCLEOTIDE SEQUENCE [LARGE SCALE GENOMIC DNA]</scope>
    <source>
        <strain evidence="1 2">RN3S43</strain>
    </source>
</reference>
<proteinExistence type="predicted"/>
<dbReference type="InterPro" id="IPR042099">
    <property type="entry name" value="ANL_N_sf"/>
</dbReference>
<dbReference type="InterPro" id="IPR017523">
    <property type="entry name" value="Rv3268"/>
</dbReference>
<dbReference type="RefSeq" id="WP_193496367.1">
    <property type="nucleotide sequence ID" value="NZ_CP063169.1"/>
</dbReference>